<comment type="subcellular location">
    <subcellularLocation>
        <location evidence="1">Membrane</location>
        <topology evidence="1">Single-pass type I membrane protein</topology>
    </subcellularLocation>
</comment>
<dbReference type="GO" id="GO:0016020">
    <property type="term" value="C:membrane"/>
    <property type="evidence" value="ECO:0007669"/>
    <property type="project" value="UniProtKB-SubCell"/>
</dbReference>
<organism evidence="9 10">
    <name type="scientific">Macrostomum lignano</name>
    <dbReference type="NCBI Taxonomy" id="282301"/>
    <lineage>
        <taxon>Eukaryota</taxon>
        <taxon>Metazoa</taxon>
        <taxon>Spiralia</taxon>
        <taxon>Lophotrochozoa</taxon>
        <taxon>Platyhelminthes</taxon>
        <taxon>Rhabditophora</taxon>
        <taxon>Macrostomorpha</taxon>
        <taxon>Macrostomida</taxon>
        <taxon>Macrostomidae</taxon>
        <taxon>Macrostomum</taxon>
    </lineage>
</organism>
<evidence type="ECO:0000256" key="1">
    <source>
        <dbReference type="ARBA" id="ARBA00004479"/>
    </source>
</evidence>
<evidence type="ECO:0000256" key="3">
    <source>
        <dbReference type="ARBA" id="ARBA00022692"/>
    </source>
</evidence>
<evidence type="ECO:0000256" key="6">
    <source>
        <dbReference type="ARBA" id="ARBA00023136"/>
    </source>
</evidence>
<protein>
    <submittedName>
        <fullName evidence="9">Uncharacterized protein</fullName>
    </submittedName>
</protein>
<keyword evidence="5 8" id="KW-1133">Transmembrane helix</keyword>
<name>A0A267EYB9_9PLAT</name>
<evidence type="ECO:0000256" key="4">
    <source>
        <dbReference type="ARBA" id="ARBA00022729"/>
    </source>
</evidence>
<keyword evidence="6 8" id="KW-0472">Membrane</keyword>
<evidence type="ECO:0000313" key="9">
    <source>
        <dbReference type="EMBL" id="PAA66505.1"/>
    </source>
</evidence>
<sequence>MTTLSPSPFNTMSSPWMKSSAYYVSPTSIPAINPTATWNNKVNSFVLENKQTLLKSAVILCVLTALVLLFFVAKSVMLRRRASKSRRYGLVDADKLEMQRLDEDDADDEVTVFDANGGGGGGRLGRSLVRN</sequence>
<comment type="caution">
    <text evidence="9">The sequence shown here is derived from an EMBL/GenBank/DDBJ whole genome shotgun (WGS) entry which is preliminary data.</text>
</comment>
<keyword evidence="3 8" id="KW-0812">Transmembrane</keyword>
<dbReference type="Proteomes" id="UP000215902">
    <property type="component" value="Unassembled WGS sequence"/>
</dbReference>
<gene>
    <name evidence="9" type="ORF">BOX15_Mlig008085g1</name>
</gene>
<evidence type="ECO:0000313" key="10">
    <source>
        <dbReference type="Proteomes" id="UP000215902"/>
    </source>
</evidence>
<proteinExistence type="inferred from homology"/>
<keyword evidence="4" id="KW-0732">Signal</keyword>
<accession>A0A267EYB9</accession>
<dbReference type="PANTHER" id="PTHR28607:SF4">
    <property type="entry name" value="TRANSMEMBRANE PROTEIN"/>
    <property type="match status" value="1"/>
</dbReference>
<dbReference type="OrthoDB" id="5917722at2759"/>
<evidence type="ECO:0000256" key="8">
    <source>
        <dbReference type="SAM" id="Phobius"/>
    </source>
</evidence>
<keyword evidence="7" id="KW-0325">Glycoprotein</keyword>
<evidence type="ECO:0000256" key="5">
    <source>
        <dbReference type="ARBA" id="ARBA00022989"/>
    </source>
</evidence>
<dbReference type="EMBL" id="NIVC01001554">
    <property type="protein sequence ID" value="PAA66505.1"/>
    <property type="molecule type" value="Genomic_DNA"/>
</dbReference>
<dbReference type="PANTHER" id="PTHR28607">
    <property type="entry name" value="EXPRESSED PROTEIN"/>
    <property type="match status" value="1"/>
</dbReference>
<feature type="transmembrane region" description="Helical" evidence="8">
    <location>
        <begin position="57"/>
        <end position="77"/>
    </location>
</feature>
<reference evidence="9 10" key="1">
    <citation type="submission" date="2017-06" db="EMBL/GenBank/DDBJ databases">
        <title>A platform for efficient transgenesis in Macrostomum lignano, a flatworm model organism for stem cell research.</title>
        <authorList>
            <person name="Berezikov E."/>
        </authorList>
    </citation>
    <scope>NUCLEOTIDE SEQUENCE [LARGE SCALE GENOMIC DNA]</scope>
    <source>
        <strain evidence="9">DV1</strain>
        <tissue evidence="9">Whole organism</tissue>
    </source>
</reference>
<evidence type="ECO:0000256" key="7">
    <source>
        <dbReference type="ARBA" id="ARBA00023180"/>
    </source>
</evidence>
<keyword evidence="10" id="KW-1185">Reference proteome</keyword>
<dbReference type="AlphaFoldDB" id="A0A267EYB9"/>
<evidence type="ECO:0000256" key="2">
    <source>
        <dbReference type="ARBA" id="ARBA00006986"/>
    </source>
</evidence>
<dbReference type="Pfam" id="PF06679">
    <property type="entry name" value="DUF1180"/>
    <property type="match status" value="1"/>
</dbReference>
<dbReference type="InterPro" id="IPR009565">
    <property type="entry name" value="FAM174-like"/>
</dbReference>
<comment type="similarity">
    <text evidence="2">Belongs to the FAM174 family.</text>
</comment>